<evidence type="ECO:0000256" key="6">
    <source>
        <dbReference type="SAM" id="Phobius"/>
    </source>
</evidence>
<dbReference type="GO" id="GO:0016491">
    <property type="term" value="F:oxidoreductase activity"/>
    <property type="evidence" value="ECO:0007669"/>
    <property type="project" value="InterPro"/>
</dbReference>
<dbReference type="GO" id="GO:0007166">
    <property type="term" value="P:cell surface receptor signaling pathway"/>
    <property type="evidence" value="ECO:0007669"/>
    <property type="project" value="InterPro"/>
</dbReference>
<feature type="transmembrane region" description="Helical" evidence="6">
    <location>
        <begin position="12"/>
        <end position="36"/>
    </location>
</feature>
<dbReference type="GO" id="GO:0005886">
    <property type="term" value="C:plasma membrane"/>
    <property type="evidence" value="ECO:0007669"/>
    <property type="project" value="TreeGrafter"/>
</dbReference>
<feature type="transmembrane region" description="Helical" evidence="6">
    <location>
        <begin position="803"/>
        <end position="825"/>
    </location>
</feature>
<keyword evidence="9" id="KW-1185">Reference proteome</keyword>
<evidence type="ECO:0000256" key="2">
    <source>
        <dbReference type="ARBA" id="ARBA00022692"/>
    </source>
</evidence>
<accession>A0A8H4P646</accession>
<gene>
    <name evidence="8" type="ORF">FALBO_12610</name>
</gene>
<feature type="transmembrane region" description="Helical" evidence="6">
    <location>
        <begin position="48"/>
        <end position="66"/>
    </location>
</feature>
<evidence type="ECO:0000256" key="3">
    <source>
        <dbReference type="ARBA" id="ARBA00022989"/>
    </source>
</evidence>
<dbReference type="InterPro" id="IPR036291">
    <property type="entry name" value="NAD(P)-bd_dom_sf"/>
</dbReference>
<feature type="transmembrane region" description="Helical" evidence="6">
    <location>
        <begin position="93"/>
        <end position="111"/>
    </location>
</feature>
<dbReference type="AlphaFoldDB" id="A0A8H4P646"/>
<keyword evidence="8" id="KW-0675">Receptor</keyword>
<dbReference type="Gene3D" id="3.90.180.10">
    <property type="entry name" value="Medium-chain alcohol dehydrogenases, catalytic domain"/>
    <property type="match status" value="2"/>
</dbReference>
<dbReference type="Proteomes" id="UP000554235">
    <property type="component" value="Unassembled WGS sequence"/>
</dbReference>
<dbReference type="Pfam" id="PF13602">
    <property type="entry name" value="ADH_zinc_N_2"/>
    <property type="match status" value="1"/>
</dbReference>
<dbReference type="GO" id="GO:0007189">
    <property type="term" value="P:adenylate cyclase-activating G protein-coupled receptor signaling pathway"/>
    <property type="evidence" value="ECO:0007669"/>
    <property type="project" value="TreeGrafter"/>
</dbReference>
<protein>
    <submittedName>
        <fullName evidence="8">G coupled receptor like</fullName>
    </submittedName>
</protein>
<comment type="caution">
    <text evidence="8">The sequence shown here is derived from an EMBL/GenBank/DDBJ whole genome shotgun (WGS) entry which is preliminary data.</text>
</comment>
<keyword evidence="3 6" id="KW-1133">Transmembrane helix</keyword>
<dbReference type="Pfam" id="PF05462">
    <property type="entry name" value="Dicty_CAR"/>
    <property type="match status" value="1"/>
</dbReference>
<comment type="subcellular location">
    <subcellularLocation>
        <location evidence="1">Membrane</location>
        <topology evidence="1">Multi-pass membrane protein</topology>
    </subcellularLocation>
</comment>
<proteinExistence type="predicted"/>
<dbReference type="SUPFAM" id="SSF50129">
    <property type="entry name" value="GroES-like"/>
    <property type="match status" value="1"/>
</dbReference>
<name>A0A8H4P646_9HYPO</name>
<keyword evidence="2 6" id="KW-0812">Transmembrane</keyword>
<dbReference type="GO" id="GO:0004930">
    <property type="term" value="F:G protein-coupled receptor activity"/>
    <property type="evidence" value="ECO:0007669"/>
    <property type="project" value="TreeGrafter"/>
</dbReference>
<evidence type="ECO:0000256" key="1">
    <source>
        <dbReference type="ARBA" id="ARBA00004141"/>
    </source>
</evidence>
<feature type="transmembrane region" description="Helical" evidence="6">
    <location>
        <begin position="168"/>
        <end position="187"/>
    </location>
</feature>
<dbReference type="Gene3D" id="1.20.1070.10">
    <property type="entry name" value="Rhodopsin 7-helix transmembrane proteins"/>
    <property type="match status" value="1"/>
</dbReference>
<evidence type="ECO:0000259" key="7">
    <source>
        <dbReference type="PROSITE" id="PS50261"/>
    </source>
</evidence>
<dbReference type="InterPro" id="IPR013154">
    <property type="entry name" value="ADH-like_N"/>
</dbReference>
<dbReference type="OrthoDB" id="48317at2759"/>
<evidence type="ECO:0000313" key="8">
    <source>
        <dbReference type="EMBL" id="KAF4460605.1"/>
    </source>
</evidence>
<dbReference type="PANTHER" id="PTHR23112">
    <property type="entry name" value="G PROTEIN-COUPLED RECEPTOR 157-RELATED"/>
    <property type="match status" value="1"/>
</dbReference>
<evidence type="ECO:0000256" key="5">
    <source>
        <dbReference type="SAM" id="MobiDB-lite"/>
    </source>
</evidence>
<reference evidence="8 9" key="1">
    <citation type="submission" date="2020-01" db="EMBL/GenBank/DDBJ databases">
        <title>Identification and distribution of gene clusters putatively required for synthesis of sphingolipid metabolism inhibitors in phylogenetically diverse species of the filamentous fungus Fusarium.</title>
        <authorList>
            <person name="Kim H.-S."/>
            <person name="Busman M."/>
            <person name="Brown D.W."/>
            <person name="Divon H."/>
            <person name="Uhlig S."/>
            <person name="Proctor R.H."/>
        </authorList>
    </citation>
    <scope>NUCLEOTIDE SEQUENCE [LARGE SCALE GENOMIC DNA]</scope>
    <source>
        <strain evidence="8 9">NRRL 20459</strain>
    </source>
</reference>
<feature type="compositionally biased region" description="Basic and acidic residues" evidence="5">
    <location>
        <begin position="280"/>
        <end position="301"/>
    </location>
</feature>
<sequence>MASGLTAGDVKLITVIQQVCSVLSLVGCLFIISTFCICDAFHKPINRLVFYASFGNIMASICFIMADSFIDAPDGAGCQIQGFLLHTFVGADALWTLAMAIDVYLAFYHRFDAQRLRKMELPYLLLCYGISFVPAFIFIFVKNSDGVRVYGSAVQWCWITPAWDTLRIATFYGPIWGVIAITLAIYVRSGGTIYRKRQQLLKAQGSGSGVYCRYQWNGVNPDHDGNAFLYWAATDRSVSDVLYPTHPRKGLTFLDECEKEAEQAWEAYLYHRRSNLEPFREGTRQEAHKVQEKSDVKETPEMKNSATLDHAEQSKMKPRAKLQKDVWRWVNFPTNNMTWIKDFIEDNARDSTGTEIETRTWQFFQSNIRVRETNENSSRVRIPHARIMRNVYQESSRNARPDGIENAEPKSLLSLVIPFLDIEVDHDDTFIAPDHEEVMSQLEEAYFPFTGLDGIQVPQTLDQTANTAENLSTLRSKENQVVHRWSAKQVSARRRHLEERENSNRASKSKLGRFFSRWRPQFEKQKGEERRRRFPKAAPIPSLRHLGGILEGENAGNATKVQGIRQEYRSKWLMVRQLWLWKLDDGTILTAIPSRRNIGIADDLLETMRQHDLHEISSADDLVKHILFETVTFLDKFKWAGLGEHILDVFEGELAIETDKEASFFNNFTKKDWRSQFANTAIHEAAECTWLVKDIRDELRLIRKVLEKQLEVVEEFVNIHATPQDKSSEDSPGSDSFRETFVRDCGLETLIQRVKHMDEDAAATLEGPCFTNYGAAGQLSNITQAMQAQASLKEAESARLMNFIILPFTVVTVIFLHITVGIAGVDNMQRVGGYPDPRCGQPGFTPGYDFVGEVVRLGPLAPLAVGDRVASMCTLGAHATHIIISSADLIRIDTQDDPIKTCALPLNYMTAWGMLKHSGVDLGSGNTILIGSVSGGVGTAVAQLFEYVKSLGVIPVDRHASDLVDQVRSLTNGEGVDVAYDAAGSEESLRRSHHATKKDVGQVVSIGIMDEIQESGNGLRHNPQEIFQLLSSRMQPRTKLFNVVLNLYNKTRDVFVNDFRVILSKVRTGELNPEIVKLYRLDQVVEAREAIISGNNIRGKMIFAVDGELAAKQGL</sequence>
<keyword evidence="4 6" id="KW-0472">Membrane</keyword>
<dbReference type="SUPFAM" id="SSF51735">
    <property type="entry name" value="NAD(P)-binding Rossmann-fold domains"/>
    <property type="match status" value="1"/>
</dbReference>
<dbReference type="SMART" id="SM00829">
    <property type="entry name" value="PKS_ER"/>
    <property type="match status" value="1"/>
</dbReference>
<dbReference type="Pfam" id="PF08240">
    <property type="entry name" value="ADH_N"/>
    <property type="match status" value="1"/>
</dbReference>
<evidence type="ECO:0000256" key="4">
    <source>
        <dbReference type="ARBA" id="ARBA00023136"/>
    </source>
</evidence>
<dbReference type="InterPro" id="IPR020843">
    <property type="entry name" value="ER"/>
</dbReference>
<dbReference type="Gene3D" id="3.40.50.720">
    <property type="entry name" value="NAD(P)-binding Rossmann-like Domain"/>
    <property type="match status" value="2"/>
</dbReference>
<evidence type="ECO:0000313" key="9">
    <source>
        <dbReference type="Proteomes" id="UP000554235"/>
    </source>
</evidence>
<dbReference type="InterPro" id="IPR011032">
    <property type="entry name" value="GroES-like_sf"/>
</dbReference>
<dbReference type="SUPFAM" id="SSF81321">
    <property type="entry name" value="Family A G protein-coupled receptor-like"/>
    <property type="match status" value="1"/>
</dbReference>
<dbReference type="InterPro" id="IPR017981">
    <property type="entry name" value="GPCR_2-like_7TM"/>
</dbReference>
<organism evidence="8 9">
    <name type="scientific">Fusarium albosuccineum</name>
    <dbReference type="NCBI Taxonomy" id="1237068"/>
    <lineage>
        <taxon>Eukaryota</taxon>
        <taxon>Fungi</taxon>
        <taxon>Dikarya</taxon>
        <taxon>Ascomycota</taxon>
        <taxon>Pezizomycotina</taxon>
        <taxon>Sordariomycetes</taxon>
        <taxon>Hypocreomycetidae</taxon>
        <taxon>Hypocreales</taxon>
        <taxon>Nectriaceae</taxon>
        <taxon>Fusarium</taxon>
        <taxon>Fusarium decemcellulare species complex</taxon>
    </lineage>
</organism>
<feature type="region of interest" description="Disordered" evidence="5">
    <location>
        <begin position="280"/>
        <end position="319"/>
    </location>
</feature>
<dbReference type="PANTHER" id="PTHR23112:SF22">
    <property type="entry name" value="G-PROTEIN COUPLED RECEPTOR"/>
    <property type="match status" value="1"/>
</dbReference>
<dbReference type="PROSITE" id="PS50261">
    <property type="entry name" value="G_PROTEIN_RECEP_F2_4"/>
    <property type="match status" value="1"/>
</dbReference>
<feature type="transmembrane region" description="Helical" evidence="6">
    <location>
        <begin position="123"/>
        <end position="141"/>
    </location>
</feature>
<dbReference type="EMBL" id="JAADYS010001906">
    <property type="protein sequence ID" value="KAF4460605.1"/>
    <property type="molecule type" value="Genomic_DNA"/>
</dbReference>
<dbReference type="CDD" id="cd13952">
    <property type="entry name" value="7tm_classB"/>
    <property type="match status" value="1"/>
</dbReference>
<feature type="domain" description="G-protein coupled receptors family 2 profile 2" evidence="7">
    <location>
        <begin position="13"/>
        <end position="198"/>
    </location>
</feature>